<dbReference type="PANTHER" id="PTHR35604:SF2">
    <property type="entry name" value="TRANSPOSASE INSH FOR INSERTION SEQUENCE ELEMENT IS5A-RELATED"/>
    <property type="match status" value="1"/>
</dbReference>
<evidence type="ECO:0000259" key="1">
    <source>
        <dbReference type="Pfam" id="PF05598"/>
    </source>
</evidence>
<name>A0A7W8P7N3_9BURK</name>
<dbReference type="Pfam" id="PF05598">
    <property type="entry name" value="DUF772"/>
    <property type="match status" value="1"/>
</dbReference>
<feature type="domain" description="Transposase InsH N-terminal" evidence="1">
    <location>
        <begin position="2"/>
        <end position="89"/>
    </location>
</feature>
<organism evidence="2 3">
    <name type="scientific">Paraburkholderia youngii</name>
    <dbReference type="NCBI Taxonomy" id="2782701"/>
    <lineage>
        <taxon>Bacteria</taxon>
        <taxon>Pseudomonadati</taxon>
        <taxon>Pseudomonadota</taxon>
        <taxon>Betaproteobacteria</taxon>
        <taxon>Burkholderiales</taxon>
        <taxon>Burkholderiaceae</taxon>
        <taxon>Paraburkholderia</taxon>
    </lineage>
</organism>
<dbReference type="PANTHER" id="PTHR35604">
    <property type="entry name" value="TRANSPOSASE INSH FOR INSERTION SEQUENCE ELEMENT IS5A-RELATED"/>
    <property type="match status" value="1"/>
</dbReference>
<dbReference type="AlphaFoldDB" id="A0A7W8P7N3"/>
<proteinExistence type="predicted"/>
<dbReference type="EMBL" id="JACHDE010000031">
    <property type="protein sequence ID" value="MBB5405330.1"/>
    <property type="molecule type" value="Genomic_DNA"/>
</dbReference>
<accession>A0A7W8P7N3</accession>
<gene>
    <name evidence="2" type="ORF">HDG41_007426</name>
</gene>
<evidence type="ECO:0000313" key="3">
    <source>
        <dbReference type="Proteomes" id="UP000592820"/>
    </source>
</evidence>
<dbReference type="InterPro" id="IPR008490">
    <property type="entry name" value="Transposase_InsH_N"/>
</dbReference>
<evidence type="ECO:0000313" key="2">
    <source>
        <dbReference type="EMBL" id="MBB5405330.1"/>
    </source>
</evidence>
<sequence>MIRRQRFLAEMEKVVPWERLLLATGPYYPKGEWGRPPMGLERMLRIYFLEQWYGLTDEVLEDALNDSFAMRAFPGIDLARENLPNAATL</sequence>
<protein>
    <submittedName>
        <fullName evidence="2">IS5 family transposase</fullName>
    </submittedName>
</protein>
<dbReference type="Proteomes" id="UP000592820">
    <property type="component" value="Unassembled WGS sequence"/>
</dbReference>
<comment type="caution">
    <text evidence="2">The sequence shown here is derived from an EMBL/GenBank/DDBJ whole genome shotgun (WGS) entry which is preliminary data.</text>
</comment>
<reference evidence="2 3" key="1">
    <citation type="submission" date="2020-08" db="EMBL/GenBank/DDBJ databases">
        <title>Genomic Encyclopedia of Type Strains, Phase IV (KMG-V): Genome sequencing to study the core and pangenomes of soil and plant-associated prokaryotes.</title>
        <authorList>
            <person name="Whitman W."/>
        </authorList>
    </citation>
    <scope>NUCLEOTIDE SEQUENCE [LARGE SCALE GENOMIC DNA]</scope>
    <source>
        <strain evidence="2 3">JPY162</strain>
    </source>
</reference>